<feature type="chain" id="PRO_5044285716" evidence="2">
    <location>
        <begin position="26"/>
        <end position="162"/>
    </location>
</feature>
<keyword evidence="5" id="KW-1185">Reference proteome</keyword>
<accession>A0A4P7BAD2</accession>
<evidence type="ECO:0000313" key="3">
    <source>
        <dbReference type="EMBL" id="GGY97066.1"/>
    </source>
</evidence>
<dbReference type="RefSeq" id="WP_134383775.1">
    <property type="nucleotide sequence ID" value="NZ_BMWW01000005.1"/>
</dbReference>
<reference evidence="4 5" key="2">
    <citation type="submission" date="2019-03" db="EMBL/GenBank/DDBJ databases">
        <title>Draft Genome Sequences of Six Type Strains of the Genus Massilia.</title>
        <authorList>
            <person name="Miess H."/>
            <person name="Frediansyhah A."/>
            <person name="Gross H."/>
        </authorList>
    </citation>
    <scope>NUCLEOTIDE SEQUENCE [LARGE SCALE GENOMIC DNA]</scope>
    <source>
        <strain evidence="4 5">DSM 17505</strain>
    </source>
</reference>
<evidence type="ECO:0000313" key="5">
    <source>
        <dbReference type="Proteomes" id="UP000294359"/>
    </source>
</evidence>
<feature type="compositionally biased region" description="Low complexity" evidence="1">
    <location>
        <begin position="108"/>
        <end position="118"/>
    </location>
</feature>
<feature type="region of interest" description="Disordered" evidence="1">
    <location>
        <begin position="143"/>
        <end position="162"/>
    </location>
</feature>
<dbReference type="Proteomes" id="UP000294359">
    <property type="component" value="Chromosome"/>
</dbReference>
<proteinExistence type="predicted"/>
<protein>
    <submittedName>
        <fullName evidence="4">DUF4124 domain-containing protein</fullName>
    </submittedName>
</protein>
<feature type="signal peptide" evidence="2">
    <location>
        <begin position="1"/>
        <end position="25"/>
    </location>
</feature>
<keyword evidence="2" id="KW-0732">Signal</keyword>
<gene>
    <name evidence="4" type="ORF">E1742_04680</name>
    <name evidence="3" type="ORF">GCM10007388_33430</name>
</gene>
<evidence type="ECO:0000256" key="1">
    <source>
        <dbReference type="SAM" id="MobiDB-lite"/>
    </source>
</evidence>
<dbReference type="AlphaFoldDB" id="A0A4P7BAD2"/>
<sequence length="162" mass="17400">MKTRLTLGQALVATAMLGACGVVHAQWAWKDANGRPVYSDQPPPTSVPATRIFKAPRGQMPDVRPQPEPTASKAPPTLAERNAAYEQRRASAAEQAAKQADEAKATRARAASCESARSNQHALDGGARIARFNAQGEREFLTDAQRAEASKRNAALVAEHCR</sequence>
<name>A0A4P7BAD2_9BURK</name>
<dbReference type="Proteomes" id="UP000619512">
    <property type="component" value="Unassembled WGS sequence"/>
</dbReference>
<evidence type="ECO:0000313" key="6">
    <source>
        <dbReference type="Proteomes" id="UP000619512"/>
    </source>
</evidence>
<dbReference type="EMBL" id="BMWW01000005">
    <property type="protein sequence ID" value="GGY97066.1"/>
    <property type="molecule type" value="Genomic_DNA"/>
</dbReference>
<dbReference type="EMBL" id="CP038026">
    <property type="protein sequence ID" value="QBQ35536.1"/>
    <property type="molecule type" value="Genomic_DNA"/>
</dbReference>
<feature type="region of interest" description="Disordered" evidence="1">
    <location>
        <begin position="35"/>
        <end position="124"/>
    </location>
</feature>
<dbReference type="PROSITE" id="PS51257">
    <property type="entry name" value="PROKAR_LIPOPROTEIN"/>
    <property type="match status" value="1"/>
</dbReference>
<evidence type="ECO:0000256" key="2">
    <source>
        <dbReference type="SAM" id="SignalP"/>
    </source>
</evidence>
<evidence type="ECO:0000313" key="4">
    <source>
        <dbReference type="EMBL" id="QBQ35536.1"/>
    </source>
</evidence>
<dbReference type="OrthoDB" id="9181422at2"/>
<organism evidence="3 6">
    <name type="scientific">Pseudoduganella plicata</name>
    <dbReference type="NCBI Taxonomy" id="321984"/>
    <lineage>
        <taxon>Bacteria</taxon>
        <taxon>Pseudomonadati</taxon>
        <taxon>Pseudomonadota</taxon>
        <taxon>Betaproteobacteria</taxon>
        <taxon>Burkholderiales</taxon>
        <taxon>Oxalobacteraceae</taxon>
        <taxon>Telluria group</taxon>
        <taxon>Pseudoduganella</taxon>
    </lineage>
</organism>
<reference evidence="3" key="3">
    <citation type="submission" date="2022-12" db="EMBL/GenBank/DDBJ databases">
        <authorList>
            <person name="Sun Q."/>
            <person name="Kim S."/>
        </authorList>
    </citation>
    <scope>NUCLEOTIDE SEQUENCE</scope>
    <source>
        <strain evidence="3">KCTC 12344</strain>
    </source>
</reference>
<reference evidence="3" key="1">
    <citation type="journal article" date="2014" name="Int. J. Syst. Evol. Microbiol.">
        <title>Complete genome sequence of Corynebacterium casei LMG S-19264T (=DSM 44701T), isolated from a smear-ripened cheese.</title>
        <authorList>
            <consortium name="US DOE Joint Genome Institute (JGI-PGF)"/>
            <person name="Walter F."/>
            <person name="Albersmeier A."/>
            <person name="Kalinowski J."/>
            <person name="Ruckert C."/>
        </authorList>
    </citation>
    <scope>NUCLEOTIDE SEQUENCE</scope>
    <source>
        <strain evidence="3">KCTC 12344</strain>
    </source>
</reference>